<sequence>MDSLKKKEKIIHTITTTSSNESINDINTEQSCINPSCFFCTMKEPNSMIRRAGLQRCFKEMPSRDSQALVMVLSGLWNIAMTQPDDPEFPSLGVFRCMASLIQKGIDNKSWLLKDQNIYIPYYAAHIIGSYTMNKAKFAEKAVQSGVIPPLIDLLRGKISWVEQRVAVRALGHLASYEKTFDAVAMYEEDVVKSAMQLASNCLEVVYTKFVGVPDAKERLGYHRDLLTRGVGGLDTENRKAEEWACQLQRWSLYLLNCFACKERSLNLICRQEFLKDLCEMWGGLVNHESPAGVGLIRILCYSKHGRKSIAESKEVVIRLCHISRSSDDWQYIGIDCLLLLLKDQDTRFKVLEISASFLVDLVELRSLGDRSNVGEEIARVLLLDYKQIMLKLKSNEVQRVMQEIWDLKVERRKREKTMPQEMVEERRVLVGLIKQQGNHVFCLGDIEEALAKYTEALDLCPLRLRKERVVLYSDRAQCRLLLGDPDAAISDLTRALCLSTPANSHSKSLWRRSQAFDIKSLAKESLMDCVMFLNSCVKAETAKGVKIPYHAARMISKQMEASWIFANLESKASRNQSSKAQESENYGKQKFDEMMRIMIERKGLISRLSTIREEPFMGNEEVKRKMERARNTRPSWNLQVATADRFEFSKLAPASSTSWTQGQDQSEPHSKLYHHPRATSRPARQYRLTKMSWWWAGAIGAAKQRTENGGAFRGHQSVALVIGVTGIVGNSLAEILPLSDTPGGPWKIYGVARRPRPNWNLDHPVEYIQCDISNMADTQAKLSKLTDVTHIFYVTWALRFTEAENIEANNLMFRNVLQAVIPNAPNLKHVCLQTGLKHYVGPFELVGKIKPHDTPYTEDLPRLSAPNFYYDLEDILAGEVAKKEGVTWSVHRPHTILGFSPYSLMNIMGTLCVYAAICKREGMPLLFPGTESVWNAYSIASDADLIAEQEIWAAVDPNARNEAFNIHNGDVFKWKHLWKILAEQFGIEKYGLPESGKKVSLTELMKDKGTVWEKIVKDNQLLPNKLEEVGVWWFADFVLGAESIISCMNKSKEHGFLGFRNSKNSLISWVDKLKAHKIVP</sequence>
<reference evidence="6 7" key="1">
    <citation type="submission" date="2020-10" db="EMBL/GenBank/DDBJ databases">
        <title>Plant Genome Project.</title>
        <authorList>
            <person name="Zhang R.-G."/>
        </authorList>
    </citation>
    <scope>NUCLEOTIDE SEQUENCE [LARGE SCALE GENOMIC DNA]</scope>
    <source>
        <strain evidence="6">FAFU-HL-1</strain>
        <tissue evidence="6">Leaf</tissue>
    </source>
</reference>
<dbReference type="InterPro" id="IPR036291">
    <property type="entry name" value="NAD(P)-bd_dom_sf"/>
</dbReference>
<dbReference type="Pfam" id="PF22917">
    <property type="entry name" value="PRISE"/>
    <property type="match status" value="1"/>
</dbReference>
<dbReference type="InterPro" id="IPR055222">
    <property type="entry name" value="PRISE-like_Rossmann-fold"/>
</dbReference>
<feature type="compositionally biased region" description="Polar residues" evidence="3">
    <location>
        <begin position="655"/>
        <end position="666"/>
    </location>
</feature>
<dbReference type="Gene3D" id="3.40.50.720">
    <property type="entry name" value="NAD(P)-binding Rossmann-like Domain"/>
    <property type="match status" value="1"/>
</dbReference>
<evidence type="ECO:0000256" key="3">
    <source>
        <dbReference type="SAM" id="MobiDB-lite"/>
    </source>
</evidence>
<evidence type="ECO:0000256" key="1">
    <source>
        <dbReference type="ARBA" id="ARBA00022857"/>
    </source>
</evidence>
<dbReference type="SUPFAM" id="SSF51735">
    <property type="entry name" value="NAD(P)-binding Rossmann-fold domains"/>
    <property type="match status" value="1"/>
</dbReference>
<proteinExistence type="predicted"/>
<keyword evidence="7" id="KW-1185">Reference proteome</keyword>
<keyword evidence="2" id="KW-0560">Oxidoreductase</keyword>
<accession>A0A835N771</accession>
<dbReference type="InterPro" id="IPR058868">
    <property type="entry name" value="ARM_7"/>
</dbReference>
<feature type="domain" description="ARM repeat N-terminal plant" evidence="5">
    <location>
        <begin position="30"/>
        <end position="271"/>
    </location>
</feature>
<dbReference type="GO" id="GO:0006629">
    <property type="term" value="P:lipid metabolic process"/>
    <property type="evidence" value="ECO:0007669"/>
    <property type="project" value="UniProtKB-ARBA"/>
</dbReference>
<dbReference type="Gene3D" id="1.25.40.10">
    <property type="entry name" value="Tetratricopeptide repeat domain"/>
    <property type="match status" value="1"/>
</dbReference>
<dbReference type="FunFam" id="3.40.50.720:FF:000808">
    <property type="entry name" value="Iridoid synthase"/>
    <property type="match status" value="1"/>
</dbReference>
<dbReference type="Pfam" id="PF26524">
    <property type="entry name" value="ARM_7"/>
    <property type="match status" value="1"/>
</dbReference>
<dbReference type="PANTHER" id="PTHR46578">
    <property type="entry name" value="ARM-REPEAT/TETRATRICOPEPTIDE REPEAT (TPR)-LIKE PROTEIN"/>
    <property type="match status" value="1"/>
</dbReference>
<keyword evidence="1" id="KW-0521">NADP</keyword>
<gene>
    <name evidence="6" type="ORF">SADUNF_Sadunf02G0101600</name>
</gene>
<dbReference type="PANTHER" id="PTHR46578:SF1">
    <property type="entry name" value="ARM-REPEAT_TETRATRICOPEPTIDE REPEAT (TPR)-LIKE PROTEIN"/>
    <property type="match status" value="1"/>
</dbReference>
<dbReference type="Proteomes" id="UP000657918">
    <property type="component" value="Unassembled WGS sequence"/>
</dbReference>
<feature type="domain" description="PRISE-like Rossmann-fold" evidence="4">
    <location>
        <begin position="777"/>
        <end position="1081"/>
    </location>
</feature>
<dbReference type="GO" id="GO:0016627">
    <property type="term" value="F:oxidoreductase activity, acting on the CH-CH group of donors"/>
    <property type="evidence" value="ECO:0007669"/>
    <property type="project" value="UniProtKB-ARBA"/>
</dbReference>
<dbReference type="SUPFAM" id="SSF48452">
    <property type="entry name" value="TPR-like"/>
    <property type="match status" value="1"/>
</dbReference>
<dbReference type="OrthoDB" id="1872379at2759"/>
<dbReference type="Gene3D" id="1.25.10.10">
    <property type="entry name" value="Leucine-rich Repeat Variant"/>
    <property type="match status" value="1"/>
</dbReference>
<evidence type="ECO:0000313" key="6">
    <source>
        <dbReference type="EMBL" id="KAF9687515.1"/>
    </source>
</evidence>
<dbReference type="AlphaFoldDB" id="A0A835N771"/>
<dbReference type="EMBL" id="JADGMS010000002">
    <property type="protein sequence ID" value="KAF9687515.1"/>
    <property type="molecule type" value="Genomic_DNA"/>
</dbReference>
<dbReference type="InterPro" id="IPR016024">
    <property type="entry name" value="ARM-type_fold"/>
</dbReference>
<feature type="region of interest" description="Disordered" evidence="3">
    <location>
        <begin position="655"/>
        <end position="680"/>
    </location>
</feature>
<dbReference type="InterPro" id="IPR011990">
    <property type="entry name" value="TPR-like_helical_dom_sf"/>
</dbReference>
<comment type="caution">
    <text evidence="6">The sequence shown here is derived from an EMBL/GenBank/DDBJ whole genome shotgun (WGS) entry which is preliminary data.</text>
</comment>
<evidence type="ECO:0000259" key="5">
    <source>
        <dbReference type="Pfam" id="PF26524"/>
    </source>
</evidence>
<dbReference type="InterPro" id="IPR011989">
    <property type="entry name" value="ARM-like"/>
</dbReference>
<protein>
    <submittedName>
        <fullName evidence="6">Uncharacterized protein</fullName>
    </submittedName>
</protein>
<evidence type="ECO:0000313" key="7">
    <source>
        <dbReference type="Proteomes" id="UP000657918"/>
    </source>
</evidence>
<name>A0A835N771_9ROSI</name>
<dbReference type="SUPFAM" id="SSF48371">
    <property type="entry name" value="ARM repeat"/>
    <property type="match status" value="1"/>
</dbReference>
<evidence type="ECO:0000259" key="4">
    <source>
        <dbReference type="Pfam" id="PF22917"/>
    </source>
</evidence>
<evidence type="ECO:0000256" key="2">
    <source>
        <dbReference type="ARBA" id="ARBA00023002"/>
    </source>
</evidence>
<organism evidence="6 7">
    <name type="scientific">Salix dunnii</name>
    <dbReference type="NCBI Taxonomy" id="1413687"/>
    <lineage>
        <taxon>Eukaryota</taxon>
        <taxon>Viridiplantae</taxon>
        <taxon>Streptophyta</taxon>
        <taxon>Embryophyta</taxon>
        <taxon>Tracheophyta</taxon>
        <taxon>Spermatophyta</taxon>
        <taxon>Magnoliopsida</taxon>
        <taxon>eudicotyledons</taxon>
        <taxon>Gunneridae</taxon>
        <taxon>Pentapetalae</taxon>
        <taxon>rosids</taxon>
        <taxon>fabids</taxon>
        <taxon>Malpighiales</taxon>
        <taxon>Salicaceae</taxon>
        <taxon>Saliceae</taxon>
        <taxon>Salix</taxon>
    </lineage>
</organism>
<dbReference type="CDD" id="cd08948">
    <property type="entry name" value="5beta-POR_like_SDR_a"/>
    <property type="match status" value="1"/>
</dbReference>